<dbReference type="EMBL" id="CP000473">
    <property type="protein sequence ID" value="ABJ82935.1"/>
    <property type="molecule type" value="Genomic_DNA"/>
</dbReference>
<comment type="subcellular location">
    <subcellularLocation>
        <location evidence="1">Cell outer membrane</location>
        <topology evidence="1">Multi-pass membrane protein</topology>
    </subcellularLocation>
</comment>
<dbReference type="SUPFAM" id="SSF56935">
    <property type="entry name" value="Porins"/>
    <property type="match status" value="1"/>
</dbReference>
<evidence type="ECO:0000313" key="9">
    <source>
        <dbReference type="EMBL" id="ABJ82935.1"/>
    </source>
</evidence>
<dbReference type="GO" id="GO:0044718">
    <property type="term" value="P:siderophore transmembrane transport"/>
    <property type="evidence" value="ECO:0007669"/>
    <property type="project" value="TreeGrafter"/>
</dbReference>
<dbReference type="eggNOG" id="COG1629">
    <property type="taxonomic scope" value="Bacteria"/>
</dbReference>
<dbReference type="PANTHER" id="PTHR30069:SF46">
    <property type="entry name" value="OAR PROTEIN"/>
    <property type="match status" value="1"/>
</dbReference>
<evidence type="ECO:0000256" key="7">
    <source>
        <dbReference type="SAM" id="SignalP"/>
    </source>
</evidence>
<keyword evidence="5" id="KW-0472">Membrane</keyword>
<dbReference type="Gene3D" id="2.170.130.10">
    <property type="entry name" value="TonB-dependent receptor, plug domain"/>
    <property type="match status" value="1"/>
</dbReference>
<dbReference type="InterPro" id="IPR057601">
    <property type="entry name" value="Oar-like_b-barrel"/>
</dbReference>
<evidence type="ECO:0000256" key="1">
    <source>
        <dbReference type="ARBA" id="ARBA00004571"/>
    </source>
</evidence>
<evidence type="ECO:0000256" key="4">
    <source>
        <dbReference type="ARBA" id="ARBA00022692"/>
    </source>
</evidence>
<dbReference type="InterPro" id="IPR008969">
    <property type="entry name" value="CarboxyPept-like_regulatory"/>
</dbReference>
<dbReference type="HOGENOM" id="CLU_006298_0_0_0"/>
<evidence type="ECO:0000256" key="6">
    <source>
        <dbReference type="ARBA" id="ARBA00023237"/>
    </source>
</evidence>
<dbReference type="InterPro" id="IPR036942">
    <property type="entry name" value="Beta-barrel_TonB_sf"/>
</dbReference>
<evidence type="ECO:0000256" key="2">
    <source>
        <dbReference type="ARBA" id="ARBA00022448"/>
    </source>
</evidence>
<gene>
    <name evidence="9" type="ordered locus">Acid_1945</name>
</gene>
<dbReference type="KEGG" id="sus:Acid_1945"/>
<name>Q026X8_SOLUE</name>
<dbReference type="STRING" id="234267.Acid_1945"/>
<accession>Q026X8</accession>
<dbReference type="InParanoid" id="Q026X8"/>
<dbReference type="OrthoDB" id="97893at2"/>
<feature type="signal peptide" evidence="7">
    <location>
        <begin position="1"/>
        <end position="19"/>
    </location>
</feature>
<feature type="domain" description="TonB-dependent transporter Oar-like beta-barrel" evidence="8">
    <location>
        <begin position="249"/>
        <end position="1172"/>
    </location>
</feature>
<protein>
    <submittedName>
        <fullName evidence="9">Cna B domain protein</fullName>
    </submittedName>
</protein>
<dbReference type="InterPro" id="IPR037066">
    <property type="entry name" value="Plug_dom_sf"/>
</dbReference>
<keyword evidence="6" id="KW-0998">Cell outer membrane</keyword>
<keyword evidence="4" id="KW-0812">Transmembrane</keyword>
<dbReference type="GO" id="GO:0009279">
    <property type="term" value="C:cell outer membrane"/>
    <property type="evidence" value="ECO:0007669"/>
    <property type="project" value="UniProtKB-SubCell"/>
</dbReference>
<keyword evidence="2" id="KW-0813">Transport</keyword>
<sequence length="1179" mass="126833" precursor="true">MQRNSLCRFALFTALAAIAAAPGFSQAFYGSVVGTVTDPSGGALTGAAVTLTNAGTGERRQTLSGSGGDYQFLNLVPGTYRVQVERTGFKRAAHENLEVNISGTVRADISLQLGDVTQTVEVQAAAPLLRTEDANLSQVVSSRAVEDLPVNGRNILNLTALVPGVVPQGTTDGNAITGKNIFAAGNYQIGGGAANQGAVYYDGVPANSALGNLVNMVPSPDAIAEFRVQTNSNNAEFGRYAGGVVNISSRSGSNQYHGSAYEYFRNDVLNATNFFANANNTGKPAFKQNQYGLNGGGPIKKNKIFFFAGWEAFRGREGSPFIGTVPLPEMYNGDFSNFRNASNAIIPIYDPLTQCGTGANGACAAGQTIQRQVFPGNIIPKSRFDPVGYALAAFPLVALPNQPGDAFTHNNNYSALASKGGDNDQVNGRLDYNVSEKLRLFGRFSRWHSTNLPFAPFHNGIYANDPYAPEEFTTTQGVLGGTYLITPTLVLDLRASYIRFPYIRSQSYENISLSKTFGFPQYMDEQLPIIHSGPGTSIPSVGIGGYTTASGLHILSTENDYLLTPNLSWVRGKHTLKFGADWRDMQNGYYQTFDGGTFTFTTALTCQNALNCGASGNGFASMLLGFGSSGTETAFSRPWESLHYQGYYAQDVWQATPRLTVTAGIRWEIPGVWRERYNRLASFNPSELNPALKGKTVNGQPIYGALDFPGDPNHAFNGWRNEHFRLFAPRVGIAYRLNDKTVIRTGGGIYYLPSTTGFSEAPWGLSINQLGNPWLATLDSGVTPYYPLSNPFPNGFTPAPANLPRDQAQLLMVGTSLGNIPLGSVPYPYQSQWNFSVQRQFWGGVAVDAAYAGSRGVHLPRGNQNFDALPTTYLSMGTGLNTQVANPFYGLVKTGTLSQPTVQQGQLLLPYPEYTGVSEGGGYVGNSSYHALQMKVERRFSHGGTVLAAYTFSKLLGDVASRTGWLDSGVGAAPGAQNPYNLRAEKSLAGFDSRQRLALSYAVDLPIGKDQKFLNGGNGAVQKFTSGWSVSGTSTFQLGYPLALTASPNVTGFGYGLRPNVTPGCNPKLDGPAQSRLNGWFNFSCFTVPAAYALGSESATDPVLRGPGINNFNVSLLKKTTVTERLKLEFRGEAYNLFNRVQFGPPNTGITTAANPTTGQIRSQINNPRLLQFALKLLF</sequence>
<dbReference type="InterPro" id="IPR039426">
    <property type="entry name" value="TonB-dep_rcpt-like"/>
</dbReference>
<feature type="chain" id="PRO_5004163235" evidence="7">
    <location>
        <begin position="20"/>
        <end position="1179"/>
    </location>
</feature>
<dbReference type="Gene3D" id="2.40.170.20">
    <property type="entry name" value="TonB-dependent receptor, beta-barrel domain"/>
    <property type="match status" value="1"/>
</dbReference>
<proteinExistence type="predicted"/>
<dbReference type="PANTHER" id="PTHR30069">
    <property type="entry name" value="TONB-DEPENDENT OUTER MEMBRANE RECEPTOR"/>
    <property type="match status" value="1"/>
</dbReference>
<dbReference type="Pfam" id="PF13620">
    <property type="entry name" value="CarboxypepD_reg"/>
    <property type="match status" value="1"/>
</dbReference>
<keyword evidence="7" id="KW-0732">Signal</keyword>
<dbReference type="AlphaFoldDB" id="Q026X8"/>
<dbReference type="GO" id="GO:0015344">
    <property type="term" value="F:siderophore uptake transmembrane transporter activity"/>
    <property type="evidence" value="ECO:0007669"/>
    <property type="project" value="TreeGrafter"/>
</dbReference>
<dbReference type="SUPFAM" id="SSF49464">
    <property type="entry name" value="Carboxypeptidase regulatory domain-like"/>
    <property type="match status" value="1"/>
</dbReference>
<keyword evidence="3" id="KW-1134">Transmembrane beta strand</keyword>
<evidence type="ECO:0000256" key="3">
    <source>
        <dbReference type="ARBA" id="ARBA00022452"/>
    </source>
</evidence>
<organism evidence="9">
    <name type="scientific">Solibacter usitatus (strain Ellin6076)</name>
    <dbReference type="NCBI Taxonomy" id="234267"/>
    <lineage>
        <taxon>Bacteria</taxon>
        <taxon>Pseudomonadati</taxon>
        <taxon>Acidobacteriota</taxon>
        <taxon>Terriglobia</taxon>
        <taxon>Bryobacterales</taxon>
        <taxon>Solibacteraceae</taxon>
        <taxon>Candidatus Solibacter</taxon>
    </lineage>
</organism>
<dbReference type="Gene3D" id="2.60.40.1120">
    <property type="entry name" value="Carboxypeptidase-like, regulatory domain"/>
    <property type="match status" value="1"/>
</dbReference>
<reference evidence="9" key="1">
    <citation type="submission" date="2006-10" db="EMBL/GenBank/DDBJ databases">
        <title>Complete sequence of Solibacter usitatus Ellin6076.</title>
        <authorList>
            <consortium name="US DOE Joint Genome Institute"/>
            <person name="Copeland A."/>
            <person name="Lucas S."/>
            <person name="Lapidus A."/>
            <person name="Barry K."/>
            <person name="Detter J.C."/>
            <person name="Glavina del Rio T."/>
            <person name="Hammon N."/>
            <person name="Israni S."/>
            <person name="Dalin E."/>
            <person name="Tice H."/>
            <person name="Pitluck S."/>
            <person name="Thompson L.S."/>
            <person name="Brettin T."/>
            <person name="Bruce D."/>
            <person name="Han C."/>
            <person name="Tapia R."/>
            <person name="Gilna P."/>
            <person name="Schmutz J."/>
            <person name="Larimer F."/>
            <person name="Land M."/>
            <person name="Hauser L."/>
            <person name="Kyrpides N."/>
            <person name="Mikhailova N."/>
            <person name="Janssen P.H."/>
            <person name="Kuske C.R."/>
            <person name="Richardson P."/>
        </authorList>
    </citation>
    <scope>NUCLEOTIDE SEQUENCE</scope>
    <source>
        <strain evidence="9">Ellin6076</strain>
    </source>
</reference>
<evidence type="ECO:0000259" key="8">
    <source>
        <dbReference type="Pfam" id="PF25183"/>
    </source>
</evidence>
<dbReference type="Pfam" id="PF25183">
    <property type="entry name" value="OMP_b-brl_4"/>
    <property type="match status" value="1"/>
</dbReference>
<evidence type="ECO:0000256" key="5">
    <source>
        <dbReference type="ARBA" id="ARBA00023136"/>
    </source>
</evidence>